<dbReference type="EMBL" id="JAAABJ010000651">
    <property type="protein sequence ID" value="NAW52200.1"/>
    <property type="molecule type" value="Genomic_DNA"/>
</dbReference>
<gene>
    <name evidence="1" type="ORF">GNY06_12720</name>
</gene>
<proteinExistence type="predicted"/>
<sequence>MNAKFIRRLKNLKIMNLQHLNLLELNAQEMKETIGSGLTLCGIYVLRSLY</sequence>
<organism evidence="1 2">
    <name type="scientific">Elizabethkingia argenteiflava</name>
    <dbReference type="NCBI Taxonomy" id="2681556"/>
    <lineage>
        <taxon>Bacteria</taxon>
        <taxon>Pseudomonadati</taxon>
        <taxon>Bacteroidota</taxon>
        <taxon>Flavobacteriia</taxon>
        <taxon>Flavobacteriales</taxon>
        <taxon>Weeksellaceae</taxon>
        <taxon>Elizabethkingia</taxon>
    </lineage>
</organism>
<reference evidence="1 2" key="1">
    <citation type="submission" date="2019-11" db="EMBL/GenBank/DDBJ databases">
        <title>Characterization of Elizabethkingia argenteiflava sp. nov., isolated from inner surface of Soybean Pods.</title>
        <authorList>
            <person name="Mo S."/>
        </authorList>
    </citation>
    <scope>NUCLEOTIDE SEQUENCE [LARGE SCALE GENOMIC DNA]</scope>
    <source>
        <strain evidence="1 2">YB22</strain>
    </source>
</reference>
<dbReference type="AlphaFoldDB" id="A0A845Q1J6"/>
<comment type="caution">
    <text evidence="1">The sequence shown here is derived from an EMBL/GenBank/DDBJ whole genome shotgun (WGS) entry which is preliminary data.</text>
</comment>
<accession>A0A845Q1J6</accession>
<keyword evidence="2" id="KW-1185">Reference proteome</keyword>
<evidence type="ECO:0000313" key="2">
    <source>
        <dbReference type="Proteomes" id="UP000553459"/>
    </source>
</evidence>
<name>A0A845Q1J6_9FLAO</name>
<dbReference type="Proteomes" id="UP000553459">
    <property type="component" value="Unassembled WGS sequence"/>
</dbReference>
<protein>
    <submittedName>
        <fullName evidence="1">Uncharacterized protein</fullName>
    </submittedName>
</protein>
<dbReference type="RefSeq" id="WP_166520449.1">
    <property type="nucleotide sequence ID" value="NZ_JAAABJ010000651.1"/>
</dbReference>
<evidence type="ECO:0000313" key="1">
    <source>
        <dbReference type="EMBL" id="NAW52200.1"/>
    </source>
</evidence>